<comment type="catalytic activity">
    <reaction evidence="1">
        <text>S-ubiquitinyl-[E2 ubiquitin-conjugating enzyme]-L-cysteine + [acceptor protein]-L-lysine = [E2 ubiquitin-conjugating enzyme]-L-cysteine + N(6)-ubiquitinyl-[acceptor protein]-L-lysine.</text>
        <dbReference type="EC" id="2.3.2.27"/>
    </reaction>
</comment>
<evidence type="ECO:0000259" key="15">
    <source>
        <dbReference type="PROSITE" id="PS51292"/>
    </source>
</evidence>
<comment type="pathway">
    <text evidence="3">Protein modification; protein ubiquitination.</text>
</comment>
<evidence type="ECO:0000256" key="6">
    <source>
        <dbReference type="ARBA" id="ARBA00022692"/>
    </source>
</evidence>
<name>A0AAX4H4I2_9ASCO</name>
<evidence type="ECO:0000256" key="13">
    <source>
        <dbReference type="SAM" id="MobiDB-lite"/>
    </source>
</evidence>
<dbReference type="PANTHER" id="PTHR13145">
    <property type="entry name" value="SSM4 PROTEIN"/>
    <property type="match status" value="1"/>
</dbReference>
<dbReference type="GO" id="GO:0008270">
    <property type="term" value="F:zinc ion binding"/>
    <property type="evidence" value="ECO:0007669"/>
    <property type="project" value="UniProtKB-KW"/>
</dbReference>
<feature type="domain" description="RING-CH-type" evidence="15">
    <location>
        <begin position="1"/>
        <end position="62"/>
    </location>
</feature>
<feature type="transmembrane region" description="Helical" evidence="14">
    <location>
        <begin position="615"/>
        <end position="639"/>
    </location>
</feature>
<feature type="transmembrane region" description="Helical" evidence="14">
    <location>
        <begin position="1119"/>
        <end position="1138"/>
    </location>
</feature>
<evidence type="ECO:0000256" key="12">
    <source>
        <dbReference type="ARBA" id="ARBA00023136"/>
    </source>
</evidence>
<keyword evidence="9" id="KW-0833">Ubl conjugation pathway</keyword>
<proteinExistence type="predicted"/>
<keyword evidence="5" id="KW-0808">Transferase</keyword>
<dbReference type="GO" id="GO:0036503">
    <property type="term" value="P:ERAD pathway"/>
    <property type="evidence" value="ECO:0007669"/>
    <property type="project" value="TreeGrafter"/>
</dbReference>
<feature type="transmembrane region" description="Helical" evidence="14">
    <location>
        <begin position="537"/>
        <end position="556"/>
    </location>
</feature>
<sequence length="1242" mass="140904">MTDENTCRICRGESTPSQPLLHPCKCRGSIKYIHQDCLMEWLSHQSKKDKKCDICDTPYRFRVIYDANMPSQMPLGEVVHRIVALVGKTCFRTLSFIFFALCVAQIPLFWKFMGRLFTYAVDGKMPVPKFTARHVLLYGAYTTHARSGADLSTENATLYDKVETFFYDTYLPGLFQVLVFVLVLFVVFIEHEWVVREEGYTKLLLRQIGREPRTKLADLLGLMRENHLPRQAGAGDDTNTNVENPQAANNNAAAAAAAANPAPNPRPDESSLNRAIEDLRQFQANHRANDSPLHRALERNEYGDLINAAFYDRGNIETMNRDPYETENTLNLTQEAPEQLQTIALNNLPEDDEADQDYVHEEGSESESEIDSDTDGEELNLHDEPGRRPHQQDHRHNNDVHPIEDVPQPRNFRLPDAINPDVLEDETAEELERRQNLVEDEMMAAEAANENIFELLGFRFNLITPIQLMILADFIIVLFLFSAYLVPHTIGNMFFYIYVFAAKSFRAIFTSLVPLIPLLEYMRDKFEALGSALGAKFPFLALVSNLANAVIFKPLFDAVLNATSTSRTSPPSLTERCVYLGIGWVFICNAVNGYMKNLVSREKPVVGTSRKIYKVLFRIVATAKVFAIFGIEIVLFPIYCGFLLDICLAPLFIDQFIVQNGAQKDYYLLLTTSKELGFNNYFRVLLYWLAGTCYMFFIALFVSMIRSKILRPGVLYFIKSPEDPNARLIHDAVVKPMKLQILRILLSARVYLTLILGGIGAVTWSLRFLVNSPTAAEQGALFPIQFPGVIGVLALKAILYSIIHDREVIVGPCQRFWKRSFAVLSHKLRLSHFILDTPVPQERGYVVYRNLFYRILELGVPDYTKPMSYSEAQATFKADPTVIACFVPDGTYIRAPSSDDNSRSFLKLMFLPVTKSDHPIAVEGSNKLKAENDDEDQDWWDADITYEDSYAVVYSPPNLRLRCFYLICGVCLFAALLAVCVFIAAVILGAIIDLTVFKAIKMLPIPIEEHDFRFANMRSVLFGLRILLSIVAYYERPPTPNNNGPGGIAAIVAPLRAPPAELLAVWSYLGSAFVLFTSNAAIFMILHVFFIPQLEQYFFGLRFWLLATKDAPAQINPTWIGLALQVAALPGTFFPFVFSFRMIPNVINQQENVFKYRPFYIQNECLIYLVLLMALEGFARYKRVEIPETTFIYTRVFVTVAIVAVRSYAMLQVLLTKITEQIKKEKYVRGTAVENIPGEDEH</sequence>
<keyword evidence="8" id="KW-0863">Zinc-finger</keyword>
<feature type="transmembrane region" description="Helical" evidence="14">
    <location>
        <begin position="576"/>
        <end position="595"/>
    </location>
</feature>
<dbReference type="Proteomes" id="UP001338582">
    <property type="component" value="Chromosome 1"/>
</dbReference>
<keyword evidence="17" id="KW-1185">Reference proteome</keyword>
<evidence type="ECO:0000256" key="1">
    <source>
        <dbReference type="ARBA" id="ARBA00000900"/>
    </source>
</evidence>
<evidence type="ECO:0000256" key="7">
    <source>
        <dbReference type="ARBA" id="ARBA00022723"/>
    </source>
</evidence>
<dbReference type="SUPFAM" id="SSF57850">
    <property type="entry name" value="RING/U-box"/>
    <property type="match status" value="1"/>
</dbReference>
<dbReference type="SMART" id="SM00744">
    <property type="entry name" value="RINGv"/>
    <property type="match status" value="1"/>
</dbReference>
<evidence type="ECO:0000256" key="11">
    <source>
        <dbReference type="ARBA" id="ARBA00022989"/>
    </source>
</evidence>
<evidence type="ECO:0000256" key="2">
    <source>
        <dbReference type="ARBA" id="ARBA00004141"/>
    </source>
</evidence>
<protein>
    <recommendedName>
        <fullName evidence="4">RING-type E3 ubiquitin transferase</fullName>
        <ecNumber evidence="4">2.3.2.27</ecNumber>
    </recommendedName>
</protein>
<keyword evidence="6 14" id="KW-0812">Transmembrane</keyword>
<dbReference type="Gene3D" id="3.30.40.10">
    <property type="entry name" value="Zinc/RING finger domain, C3HC4 (zinc finger)"/>
    <property type="match status" value="1"/>
</dbReference>
<keyword evidence="11 14" id="KW-1133">Transmembrane helix</keyword>
<feature type="transmembrane region" description="Helical" evidence="14">
    <location>
        <begin position="744"/>
        <end position="764"/>
    </location>
</feature>
<evidence type="ECO:0000313" key="17">
    <source>
        <dbReference type="Proteomes" id="UP001338582"/>
    </source>
</evidence>
<dbReference type="InterPro" id="IPR013083">
    <property type="entry name" value="Znf_RING/FYVE/PHD"/>
</dbReference>
<evidence type="ECO:0000256" key="14">
    <source>
        <dbReference type="SAM" id="Phobius"/>
    </source>
</evidence>
<feature type="transmembrane region" description="Helical" evidence="14">
    <location>
        <begin position="90"/>
        <end position="110"/>
    </location>
</feature>
<organism evidence="16 17">
    <name type="scientific">Australozyma saopauloensis</name>
    <dbReference type="NCBI Taxonomy" id="291208"/>
    <lineage>
        <taxon>Eukaryota</taxon>
        <taxon>Fungi</taxon>
        <taxon>Dikarya</taxon>
        <taxon>Ascomycota</taxon>
        <taxon>Saccharomycotina</taxon>
        <taxon>Pichiomycetes</taxon>
        <taxon>Metschnikowiaceae</taxon>
        <taxon>Australozyma</taxon>
    </lineage>
</organism>
<dbReference type="GO" id="GO:0005789">
    <property type="term" value="C:endoplasmic reticulum membrane"/>
    <property type="evidence" value="ECO:0007669"/>
    <property type="project" value="TreeGrafter"/>
</dbReference>
<feature type="transmembrane region" description="Helical" evidence="14">
    <location>
        <begin position="468"/>
        <end position="487"/>
    </location>
</feature>
<evidence type="ECO:0000256" key="3">
    <source>
        <dbReference type="ARBA" id="ARBA00004906"/>
    </source>
</evidence>
<feature type="compositionally biased region" description="Basic and acidic residues" evidence="13">
    <location>
        <begin position="379"/>
        <end position="404"/>
    </location>
</feature>
<dbReference type="CDD" id="cd16702">
    <property type="entry name" value="RING_CH-C4HC3_MARCH6"/>
    <property type="match status" value="1"/>
</dbReference>
<feature type="region of interest" description="Disordered" evidence="13">
    <location>
        <begin position="349"/>
        <end position="411"/>
    </location>
</feature>
<keyword evidence="7" id="KW-0479">Metal-binding</keyword>
<keyword evidence="10" id="KW-0862">Zinc</keyword>
<dbReference type="AlphaFoldDB" id="A0AAX4H4I2"/>
<dbReference type="RefSeq" id="XP_062875805.1">
    <property type="nucleotide sequence ID" value="XM_063019735.1"/>
</dbReference>
<evidence type="ECO:0000256" key="8">
    <source>
        <dbReference type="ARBA" id="ARBA00022771"/>
    </source>
</evidence>
<dbReference type="GO" id="GO:0061630">
    <property type="term" value="F:ubiquitin protein ligase activity"/>
    <property type="evidence" value="ECO:0007669"/>
    <property type="project" value="UniProtKB-EC"/>
</dbReference>
<dbReference type="InterPro" id="IPR011016">
    <property type="entry name" value="Znf_RING-CH"/>
</dbReference>
<gene>
    <name evidence="16" type="ORF">PUMCH_000659</name>
</gene>
<feature type="transmembrane region" description="Helical" evidence="14">
    <location>
        <begin position="170"/>
        <end position="189"/>
    </location>
</feature>
<feature type="transmembrane region" description="Helical" evidence="14">
    <location>
        <begin position="964"/>
        <end position="992"/>
    </location>
</feature>
<feature type="transmembrane region" description="Helical" evidence="14">
    <location>
        <begin position="493"/>
        <end position="516"/>
    </location>
</feature>
<feature type="transmembrane region" description="Helical" evidence="14">
    <location>
        <begin position="1012"/>
        <end position="1034"/>
    </location>
</feature>
<feature type="compositionally biased region" description="Acidic residues" evidence="13">
    <location>
        <begin position="364"/>
        <end position="378"/>
    </location>
</feature>
<feature type="compositionally biased region" description="Low complexity" evidence="13">
    <location>
        <begin position="251"/>
        <end position="261"/>
    </location>
</feature>
<accession>A0AAX4H4I2</accession>
<dbReference type="KEGG" id="asau:88171727"/>
<reference evidence="16 17" key="1">
    <citation type="submission" date="2023-10" db="EMBL/GenBank/DDBJ databases">
        <title>Draft Genome Sequence of Candida saopaulonensis from a very Premature Infant with Sepsis.</title>
        <authorList>
            <person name="Ning Y."/>
            <person name="Dai R."/>
            <person name="Xiao M."/>
            <person name="Xu Y."/>
            <person name="Yan Q."/>
            <person name="Zhang L."/>
        </authorList>
    </citation>
    <scope>NUCLEOTIDE SEQUENCE [LARGE SCALE GENOMIC DNA]</scope>
    <source>
        <strain evidence="16 17">19XY460</strain>
    </source>
</reference>
<feature type="transmembrane region" description="Helical" evidence="14">
    <location>
        <begin position="1159"/>
        <end position="1179"/>
    </location>
</feature>
<feature type="transmembrane region" description="Helical" evidence="14">
    <location>
        <begin position="685"/>
        <end position="705"/>
    </location>
</feature>
<evidence type="ECO:0000256" key="10">
    <source>
        <dbReference type="ARBA" id="ARBA00022833"/>
    </source>
</evidence>
<keyword evidence="12 14" id="KW-0472">Membrane</keyword>
<evidence type="ECO:0000256" key="9">
    <source>
        <dbReference type="ARBA" id="ARBA00022786"/>
    </source>
</evidence>
<evidence type="ECO:0000313" key="16">
    <source>
        <dbReference type="EMBL" id="WPK23419.1"/>
    </source>
</evidence>
<evidence type="ECO:0000256" key="4">
    <source>
        <dbReference type="ARBA" id="ARBA00012483"/>
    </source>
</evidence>
<feature type="region of interest" description="Disordered" evidence="13">
    <location>
        <begin position="251"/>
        <end position="271"/>
    </location>
</feature>
<comment type="subcellular location">
    <subcellularLocation>
        <location evidence="2">Membrane</location>
        <topology evidence="2">Multi-pass membrane protein</topology>
    </subcellularLocation>
</comment>
<feature type="transmembrane region" description="Helical" evidence="14">
    <location>
        <begin position="784"/>
        <end position="803"/>
    </location>
</feature>
<dbReference type="FunFam" id="3.30.40.10:FF:000287">
    <property type="entry name" value="RING finger membrane protein"/>
    <property type="match status" value="1"/>
</dbReference>
<dbReference type="Pfam" id="PF12906">
    <property type="entry name" value="RINGv"/>
    <property type="match status" value="1"/>
</dbReference>
<dbReference type="PROSITE" id="PS51292">
    <property type="entry name" value="ZF_RING_CH"/>
    <property type="match status" value="1"/>
</dbReference>
<dbReference type="GeneID" id="88171727"/>
<feature type="transmembrane region" description="Helical" evidence="14">
    <location>
        <begin position="1065"/>
        <end position="1091"/>
    </location>
</feature>
<dbReference type="EMBL" id="CP138894">
    <property type="protein sequence ID" value="WPK23419.1"/>
    <property type="molecule type" value="Genomic_DNA"/>
</dbReference>
<dbReference type="PANTHER" id="PTHR13145:SF0">
    <property type="entry name" value="E3 UBIQUITIN-PROTEIN LIGASE MARCHF6"/>
    <property type="match status" value="1"/>
</dbReference>
<evidence type="ECO:0000256" key="5">
    <source>
        <dbReference type="ARBA" id="ARBA00022679"/>
    </source>
</evidence>
<feature type="transmembrane region" description="Helical" evidence="14">
    <location>
        <begin position="1191"/>
        <end position="1215"/>
    </location>
</feature>
<dbReference type="EC" id="2.3.2.27" evidence="4"/>